<dbReference type="RefSeq" id="WP_203718194.1">
    <property type="nucleotide sequence ID" value="NZ_BONE01000087.1"/>
</dbReference>
<keyword evidence="9" id="KW-1185">Reference proteome</keyword>
<feature type="domain" description="DarT" evidence="7">
    <location>
        <begin position="12"/>
        <end position="221"/>
    </location>
</feature>
<comment type="catalytic activity">
    <reaction evidence="6">
        <text>a thymidine in DNA + NAD(+) = an N-(ADP-alpha-D-ribosyl)-thymidine in DNA + nicotinamide + H(+)</text>
        <dbReference type="Rhea" id="RHEA:71651"/>
        <dbReference type="Rhea" id="RHEA-COMP:13556"/>
        <dbReference type="Rhea" id="RHEA-COMP:18051"/>
        <dbReference type="ChEBI" id="CHEBI:15378"/>
        <dbReference type="ChEBI" id="CHEBI:17154"/>
        <dbReference type="ChEBI" id="CHEBI:57540"/>
        <dbReference type="ChEBI" id="CHEBI:137386"/>
        <dbReference type="ChEBI" id="CHEBI:191199"/>
    </reaction>
</comment>
<protein>
    <recommendedName>
        <fullName evidence="7">DarT domain-containing protein</fullName>
    </recommendedName>
</protein>
<keyword evidence="5 6" id="KW-0238">DNA-binding</keyword>
<comment type="caution">
    <text evidence="6">Lacks conserved residue(s) required for the propagation of feature annotation.</text>
</comment>
<evidence type="ECO:0000313" key="9">
    <source>
        <dbReference type="Proteomes" id="UP000604117"/>
    </source>
</evidence>
<dbReference type="PROSITE" id="PS52018">
    <property type="entry name" value="DART"/>
    <property type="match status" value="1"/>
</dbReference>
<organism evidence="8 9">
    <name type="scientific">Asanoa siamensis</name>
    <dbReference type="NCBI Taxonomy" id="926357"/>
    <lineage>
        <taxon>Bacteria</taxon>
        <taxon>Bacillati</taxon>
        <taxon>Actinomycetota</taxon>
        <taxon>Actinomycetes</taxon>
        <taxon>Micromonosporales</taxon>
        <taxon>Micromonosporaceae</taxon>
        <taxon>Asanoa</taxon>
    </lineage>
</organism>
<evidence type="ECO:0000256" key="1">
    <source>
        <dbReference type="ARBA" id="ARBA00022649"/>
    </source>
</evidence>
<feature type="active site" evidence="6">
    <location>
        <position position="174"/>
    </location>
</feature>
<keyword evidence="3 6" id="KW-0808">Transferase</keyword>
<accession>A0ABQ4D1C5</accession>
<evidence type="ECO:0000256" key="2">
    <source>
        <dbReference type="ARBA" id="ARBA00022676"/>
    </source>
</evidence>
<gene>
    <name evidence="8" type="ORF">Asi02nite_68580</name>
</gene>
<dbReference type="Pfam" id="PF14487">
    <property type="entry name" value="DarT"/>
    <property type="match status" value="1"/>
</dbReference>
<keyword evidence="1 6" id="KW-1277">Toxin-antitoxin system</keyword>
<comment type="similarity">
    <text evidence="6">Belongs to the DarT ADP-ribosyltransferase family.</text>
</comment>
<reference evidence="8 9" key="1">
    <citation type="submission" date="2021-01" db="EMBL/GenBank/DDBJ databases">
        <title>Whole genome shotgun sequence of Asanoa siamensis NBRC 107932.</title>
        <authorList>
            <person name="Komaki H."/>
            <person name="Tamura T."/>
        </authorList>
    </citation>
    <scope>NUCLEOTIDE SEQUENCE [LARGE SCALE GENOMIC DNA]</scope>
    <source>
        <strain evidence="8 9">NBRC 107932</strain>
    </source>
</reference>
<feature type="binding site" evidence="6">
    <location>
        <position position="33"/>
    </location>
    <ligand>
        <name>NAD(+)</name>
        <dbReference type="ChEBI" id="CHEBI:57540"/>
    </ligand>
</feature>
<feature type="active site" description="Proton acceptor" evidence="6">
    <location>
        <position position="56"/>
    </location>
</feature>
<feature type="binding site" evidence="6">
    <location>
        <begin position="16"/>
        <end position="18"/>
    </location>
    <ligand>
        <name>NAD(+)</name>
        <dbReference type="ChEBI" id="CHEBI:57540"/>
    </ligand>
</feature>
<keyword evidence="4 6" id="KW-0548">Nucleotidyltransferase</keyword>
<evidence type="ECO:0000256" key="6">
    <source>
        <dbReference type="PROSITE-ProRule" id="PRU01362"/>
    </source>
</evidence>
<feature type="binding site" evidence="6">
    <location>
        <position position="56"/>
    </location>
    <ligand>
        <name>NAD(+)</name>
        <dbReference type="ChEBI" id="CHEBI:57540"/>
    </ligand>
</feature>
<comment type="caution">
    <text evidence="8">The sequence shown here is derived from an EMBL/GenBank/DDBJ whole genome shotgun (WGS) entry which is preliminary data.</text>
</comment>
<evidence type="ECO:0000313" key="8">
    <source>
        <dbReference type="EMBL" id="GIF77340.1"/>
    </source>
</evidence>
<dbReference type="EMBL" id="BONE01000087">
    <property type="protein sequence ID" value="GIF77340.1"/>
    <property type="molecule type" value="Genomic_DNA"/>
</dbReference>
<name>A0ABQ4D1C5_9ACTN</name>
<proteinExistence type="inferred from homology"/>
<dbReference type="InterPro" id="IPR029494">
    <property type="entry name" value="DarT"/>
</dbReference>
<evidence type="ECO:0000256" key="3">
    <source>
        <dbReference type="ARBA" id="ARBA00022679"/>
    </source>
</evidence>
<sequence length="226" mass="25449">MPDVSGAGPRDQWIYHFTHMDNLQRIFSTGRLLCDVAARDGQTRTEVGDPAIKQSRRLRPVLAGPGGLVGDYVPFYFASRSPMMYRIACDHRDSKPDCYAGGDRPLVYLVTTIGAVVDAGLAWVGTDGNAATATSEFTADLGSLSTMVDWPLMMAERWSNAQDDMDRQRRRQAEFLVHDALPTQLIRWIATYSDQHRSQAGRLISGHPLAERIIVRPKWYYGFERR</sequence>
<evidence type="ECO:0000259" key="7">
    <source>
        <dbReference type="PROSITE" id="PS52018"/>
    </source>
</evidence>
<evidence type="ECO:0000256" key="5">
    <source>
        <dbReference type="ARBA" id="ARBA00023125"/>
    </source>
</evidence>
<keyword evidence="2 6" id="KW-0328">Glycosyltransferase</keyword>
<dbReference type="Proteomes" id="UP000604117">
    <property type="component" value="Unassembled WGS sequence"/>
</dbReference>
<evidence type="ECO:0000256" key="4">
    <source>
        <dbReference type="ARBA" id="ARBA00022695"/>
    </source>
</evidence>